<dbReference type="Proteomes" id="UP001387293">
    <property type="component" value="Unassembled WGS sequence"/>
</dbReference>
<evidence type="ECO:0000313" key="4">
    <source>
        <dbReference type="Proteomes" id="UP001387293"/>
    </source>
</evidence>
<feature type="domain" description="4Fe-4S ferredoxin-type" evidence="2">
    <location>
        <begin position="747"/>
        <end position="778"/>
    </location>
</feature>
<protein>
    <submittedName>
        <fullName evidence="3">TAT-variant-translocated molybdopterin oxidoreductase</fullName>
    </submittedName>
</protein>
<feature type="region of interest" description="Disordered" evidence="1">
    <location>
        <begin position="973"/>
        <end position="992"/>
    </location>
</feature>
<dbReference type="EMBL" id="JAPYKS010000026">
    <property type="protein sequence ID" value="MEI9412305.1"/>
    <property type="molecule type" value="Genomic_DNA"/>
</dbReference>
<dbReference type="PROSITE" id="PS51379">
    <property type="entry name" value="4FE4S_FER_2"/>
    <property type="match status" value="2"/>
</dbReference>
<comment type="caution">
    <text evidence="3">The sequence shown here is derived from an EMBL/GenBank/DDBJ whole genome shotgun (WGS) entry which is preliminary data.</text>
</comment>
<sequence length="992" mass="107439">MSAIADIKPVSASDLAALRRAATGREPWRSLDELADTAEFRRFVEAEFPAIAERLPFGLDRRTLLKLMGASLSLAGLTACSEAERIVPYVRQPEDIVPGKPLYYATALSSDGYGIGAVVESHEGRPTKVEGNPDHPASRGATDAIMQAAVLSLFDPERSRTPLRQGEPASYGDFLKDMAKLAGGLAASGGQGLALLIEATTSPTTKAQIGSLKQRYPKLRVFRHDPLAASANEQATAKLFGRPLTPIYHFDRADVIVSLDADFLGEGPGRLAYARDFAQRRRVRKSTDTMNRLYVVESTPTITGAAADHRRAVRPSLVECIAAAIKAALEGGHDAASLPSLGMEYALVDDLREAGRNALVVSGAHQTPFVHAVAFAMNARLGAVGNTLDFIEPPHAMPIDSDLAALCQAITSGSIQSAIVLGSNPLHTAPSDVDVRNAFSKLKLLVHWGLYRDETAFLAQWHIPAAHELESWSDIRAYDGTASIVQPLIQPLFGGRSLHQLLAALGGEFDADMQALVRPTWADMDEAGWRKALRDGVVPNSVTAPVVVSMPADIGDPTPHAPVANRLEVRFEADPWLRDGRNANSPWLQELPRPLSKLVWGNAALISPATAQRLGLENGQMVNLARGGKDLDAPAWIMPGQPDDTVTLSLGFGRKIGSVAALSGGYDAFILRTTEAPWFADGLVLTARDGSARVVTTQHHQAMEGRAIVRHATLDAFRQDPHFVRDGVLPAPTESLYRDWTYDQEAWGMSIDLSACIGCMACVSACQAENNIATVGPDEAARGHEMHWLRIDRYYAGAVDDPDTFFQPVPCMHCEKAPCEAVCPVNATIHTHDGLNAQVYNRCIGTRYCSQNCPYKVRRFNFLEYQEFDKDSAGPQQAVHNPDVTVRSRGVMEKCTYCVQRVAEKRIRAQIENREIADGEVVTACQQACPTQAIIFGDLNRKGSQVSREKAAPHNYALLEELNTRPRTTYLGKITNPNAGIGGKPGTGTGDG</sequence>
<dbReference type="InterPro" id="IPR030948">
    <property type="entry name" value="TAT_var_transloc_signal_dom"/>
</dbReference>
<evidence type="ECO:0000259" key="2">
    <source>
        <dbReference type="PROSITE" id="PS51379"/>
    </source>
</evidence>
<name>A0ABU8L3M5_9HYPH</name>
<reference evidence="3 4" key="1">
    <citation type="submission" date="2022-12" db="EMBL/GenBank/DDBJ databases">
        <authorList>
            <person name="Muema E."/>
        </authorList>
    </citation>
    <scope>NUCLEOTIDE SEQUENCE [LARGE SCALE GENOMIC DNA]</scope>
    <source>
        <strain evidence="4">1326</strain>
    </source>
</reference>
<dbReference type="InterPro" id="IPR017896">
    <property type="entry name" value="4Fe4S_Fe-S-bd"/>
</dbReference>
<dbReference type="InterPro" id="IPR009010">
    <property type="entry name" value="Asp_de-COase-like_dom_sf"/>
</dbReference>
<dbReference type="PANTHER" id="PTHR42783:SF3">
    <property type="entry name" value="GLUTAMATE SYNTHASE [NADPH] SMALL CHAIN-RELATED"/>
    <property type="match status" value="1"/>
</dbReference>
<dbReference type="SUPFAM" id="SSF53706">
    <property type="entry name" value="Formate dehydrogenase/DMSO reductase, domains 1-3"/>
    <property type="match status" value="1"/>
</dbReference>
<dbReference type="Pfam" id="PF00037">
    <property type="entry name" value="Fer4"/>
    <property type="match status" value="1"/>
</dbReference>
<dbReference type="CDD" id="cd10551">
    <property type="entry name" value="PsrB"/>
    <property type="match status" value="1"/>
</dbReference>
<dbReference type="RefSeq" id="WP_337108718.1">
    <property type="nucleotide sequence ID" value="NZ_JAPYKS010000026.1"/>
</dbReference>
<accession>A0ABU8L3M5</accession>
<dbReference type="CDD" id="cd02784">
    <property type="entry name" value="MopB_CT_PHLH"/>
    <property type="match status" value="1"/>
</dbReference>
<proteinExistence type="predicted"/>
<gene>
    <name evidence="3" type="ORF">O7A60_26645</name>
</gene>
<feature type="domain" description="4Fe-4S ferredoxin-type" evidence="2">
    <location>
        <begin position="802"/>
        <end position="833"/>
    </location>
</feature>
<dbReference type="NCBIfam" id="TIGR04519">
    <property type="entry name" value="MoCo_extend_TAT"/>
    <property type="match status" value="1"/>
</dbReference>
<organism evidence="3 4">
    <name type="scientific">Mesorhizobium salmacidum</name>
    <dbReference type="NCBI Taxonomy" id="3015171"/>
    <lineage>
        <taxon>Bacteria</taxon>
        <taxon>Pseudomonadati</taxon>
        <taxon>Pseudomonadota</taxon>
        <taxon>Alphaproteobacteria</taxon>
        <taxon>Hyphomicrobiales</taxon>
        <taxon>Phyllobacteriaceae</taxon>
        <taxon>Mesorhizobium</taxon>
    </lineage>
</organism>
<dbReference type="SUPFAM" id="SSF50692">
    <property type="entry name" value="ADC-like"/>
    <property type="match status" value="1"/>
</dbReference>
<dbReference type="SUPFAM" id="SSF54862">
    <property type="entry name" value="4Fe-4S ferredoxins"/>
    <property type="match status" value="1"/>
</dbReference>
<keyword evidence="4" id="KW-1185">Reference proteome</keyword>
<dbReference type="Pfam" id="PF13247">
    <property type="entry name" value="Fer4_11"/>
    <property type="match status" value="1"/>
</dbReference>
<dbReference type="Gene3D" id="3.40.50.740">
    <property type="match status" value="1"/>
</dbReference>
<evidence type="ECO:0000256" key="1">
    <source>
        <dbReference type="SAM" id="MobiDB-lite"/>
    </source>
</evidence>
<feature type="compositionally biased region" description="Gly residues" evidence="1">
    <location>
        <begin position="980"/>
        <end position="992"/>
    </location>
</feature>
<dbReference type="Gene3D" id="2.40.40.20">
    <property type="match status" value="1"/>
</dbReference>
<dbReference type="Gene3D" id="3.30.70.20">
    <property type="match status" value="2"/>
</dbReference>
<dbReference type="PANTHER" id="PTHR42783">
    <property type="entry name" value="GLUTAMATE SYNTHASE [NADPH] SMALL CHAIN"/>
    <property type="match status" value="1"/>
</dbReference>
<evidence type="ECO:0000313" key="3">
    <source>
        <dbReference type="EMBL" id="MEI9412305.1"/>
    </source>
</evidence>